<dbReference type="RefSeq" id="WP_003726071.1">
    <property type="nucleotide sequence ID" value="NC_021827.1"/>
</dbReference>
<comment type="caution">
    <text evidence="1">The sequence shown here is derived from an EMBL/GenBank/DDBJ whole genome shotgun (WGS) entry which is preliminary data.</text>
</comment>
<reference evidence="1 3" key="1">
    <citation type="submission" date="2018-06" db="EMBL/GenBank/DDBJ databases">
        <authorList>
            <consortium name="GenomeTrakr: Next Generation Sequencing Network for Food Pathogen Tracability"/>
        </authorList>
    </citation>
    <scope>NUCLEOTIDE SEQUENCE [LARGE SCALE GENOMIC DNA]</scope>
    <source>
        <strain evidence="1 3">CFSAN008042</strain>
    </source>
</reference>
<dbReference type="GO" id="GO:0003743">
    <property type="term" value="F:translation initiation factor activity"/>
    <property type="evidence" value="ECO:0007669"/>
    <property type="project" value="UniProtKB-KW"/>
</dbReference>
<sequence length="55" mass="6407">MINDEKKFKKNQSKIRDVSSNFNAQTIYIGKRGENIDAMLRIYDKKAEQLGSSKR</sequence>
<proteinExistence type="predicted"/>
<keyword evidence="2" id="KW-0648">Protein biosynthesis</keyword>
<accession>A0A5Z1J0F3</accession>
<name>A0A5Z1J0F3_LISMN</name>
<dbReference type="Proteomes" id="UP000544530">
    <property type="component" value="Unassembled WGS sequence"/>
</dbReference>
<gene>
    <name evidence="1" type="ORF">DQ70_05225</name>
    <name evidence="2" type="ORF">HZJ64_03055</name>
</gene>
<dbReference type="EMBL" id="JACAVN010000002">
    <property type="protein sequence ID" value="NYA00799.1"/>
    <property type="molecule type" value="Genomic_DNA"/>
</dbReference>
<evidence type="ECO:0000313" key="1">
    <source>
        <dbReference type="EMBL" id="EAC7480077.1"/>
    </source>
</evidence>
<evidence type="ECO:0000313" key="2">
    <source>
        <dbReference type="EMBL" id="NYA00799.1"/>
    </source>
</evidence>
<organism evidence="1 3">
    <name type="scientific">Listeria monocytogenes</name>
    <dbReference type="NCBI Taxonomy" id="1639"/>
    <lineage>
        <taxon>Bacteria</taxon>
        <taxon>Bacillati</taxon>
        <taxon>Bacillota</taxon>
        <taxon>Bacilli</taxon>
        <taxon>Bacillales</taxon>
        <taxon>Listeriaceae</taxon>
        <taxon>Listeria</taxon>
    </lineage>
</organism>
<dbReference type="AlphaFoldDB" id="A0A5Z1J0F3"/>
<evidence type="ECO:0000313" key="4">
    <source>
        <dbReference type="Proteomes" id="UP000544530"/>
    </source>
</evidence>
<protein>
    <submittedName>
        <fullName evidence="2">Replication initiation factor domain-containing protein</fullName>
    </submittedName>
</protein>
<reference evidence="2 4" key="2">
    <citation type="submission" date="2020-06" db="EMBL/GenBank/DDBJ databases">
        <title>Two Listeria outbreaks in Switzerland in 2018 and 2020.</title>
        <authorList>
            <person name="Stevens M.J.A."/>
            <person name="Bloemberg G."/>
            <person name="Nusch-Inderbinnen M."/>
            <person name="Stephan R."/>
        </authorList>
    </citation>
    <scope>NUCLEOTIDE SEQUENCE [LARGE SCALE GENOMIC DNA]</scope>
    <source>
        <strain evidence="2 4">N18-0707</strain>
    </source>
</reference>
<dbReference type="Proteomes" id="UP000368512">
    <property type="component" value="Unassembled WGS sequence"/>
</dbReference>
<evidence type="ECO:0000313" key="3">
    <source>
        <dbReference type="Proteomes" id="UP000368512"/>
    </source>
</evidence>
<dbReference type="EMBL" id="AAAJWF010000003">
    <property type="protein sequence ID" value="EAC7480077.1"/>
    <property type="molecule type" value="Genomic_DNA"/>
</dbReference>
<keyword evidence="2" id="KW-0396">Initiation factor</keyword>